<organism evidence="1 2">
    <name type="scientific">Okeania hirsuta</name>
    <dbReference type="NCBI Taxonomy" id="1458930"/>
    <lineage>
        <taxon>Bacteria</taxon>
        <taxon>Bacillati</taxon>
        <taxon>Cyanobacteriota</taxon>
        <taxon>Cyanophyceae</taxon>
        <taxon>Oscillatoriophycideae</taxon>
        <taxon>Oscillatoriales</taxon>
        <taxon>Microcoleaceae</taxon>
        <taxon>Okeania</taxon>
    </lineage>
</organism>
<accession>A0A3N6NZM7</accession>
<reference evidence="1 2" key="1">
    <citation type="journal article" date="2018" name="ACS Chem. Biol.">
        <title>Ketoreductase domain dysfunction expands chemodiversity: malyngamide biosynthesis in the cyanobacterium Okeania hirsuta.</title>
        <authorList>
            <person name="Moss N.A."/>
            <person name="Leao T."/>
            <person name="Rankin M."/>
            <person name="McCullough T.M."/>
            <person name="Qu P."/>
            <person name="Korobeynikov A."/>
            <person name="Smith J.L."/>
            <person name="Gerwick L."/>
            <person name="Gerwick W.H."/>
        </authorList>
    </citation>
    <scope>NUCLEOTIDE SEQUENCE [LARGE SCALE GENOMIC DNA]</scope>
    <source>
        <strain evidence="1 2">PAB10Feb10-1</strain>
    </source>
</reference>
<name>A0A3N6NZM7_9CYAN</name>
<proteinExistence type="predicted"/>
<dbReference type="AlphaFoldDB" id="A0A3N6NZM7"/>
<gene>
    <name evidence="1" type="ORF">D5R40_10975</name>
</gene>
<comment type="caution">
    <text evidence="1">The sequence shown here is derived from an EMBL/GenBank/DDBJ whole genome shotgun (WGS) entry which is preliminary data.</text>
</comment>
<dbReference type="EMBL" id="RCBY01000048">
    <property type="protein sequence ID" value="RQH45195.1"/>
    <property type="molecule type" value="Genomic_DNA"/>
</dbReference>
<evidence type="ECO:0000313" key="2">
    <source>
        <dbReference type="Proteomes" id="UP000269154"/>
    </source>
</evidence>
<keyword evidence="2" id="KW-1185">Reference proteome</keyword>
<protein>
    <submittedName>
        <fullName evidence="1">Uncharacterized protein</fullName>
    </submittedName>
</protein>
<evidence type="ECO:0000313" key="1">
    <source>
        <dbReference type="EMBL" id="RQH45195.1"/>
    </source>
</evidence>
<dbReference type="Proteomes" id="UP000269154">
    <property type="component" value="Unassembled WGS sequence"/>
</dbReference>
<sequence length="62" mass="6898">MLRKQESAISFITFQGEKSNFIKASEYEIGTILTPISSKFPVPPVSCLLSPTKSKNTFFSKP</sequence>